<dbReference type="Proteomes" id="UP000233564">
    <property type="component" value="Unassembled WGS sequence"/>
</dbReference>
<proteinExistence type="predicted"/>
<protein>
    <submittedName>
        <fullName evidence="1">Uncharacterized protein</fullName>
    </submittedName>
</protein>
<dbReference type="InterPro" id="IPR045617">
    <property type="entry name" value="DUF6445"/>
</dbReference>
<dbReference type="Pfam" id="PF20043">
    <property type="entry name" value="DUF6445"/>
    <property type="match status" value="1"/>
</dbReference>
<name>A0A2N1DXQ7_PSEFL</name>
<reference evidence="1 2" key="1">
    <citation type="submission" date="2017-08" db="EMBL/GenBank/DDBJ databases">
        <authorList>
            <person name="de Groot N.N."/>
        </authorList>
    </citation>
    <scope>NUCLEOTIDE SEQUENCE [LARGE SCALE GENOMIC DNA]</scope>
    <source>
        <strain evidence="1 2">PfR 37</strain>
    </source>
</reference>
<comment type="caution">
    <text evidence="1">The sequence shown here is derived from an EMBL/GenBank/DDBJ whole genome shotgun (WGS) entry which is preliminary data.</text>
</comment>
<dbReference type="RefSeq" id="WP_065951003.1">
    <property type="nucleotide sequence ID" value="NZ_JACYMZ010000003.1"/>
</dbReference>
<evidence type="ECO:0000313" key="1">
    <source>
        <dbReference type="EMBL" id="PKH15633.1"/>
    </source>
</evidence>
<evidence type="ECO:0000313" key="2">
    <source>
        <dbReference type="Proteomes" id="UP000233564"/>
    </source>
</evidence>
<accession>A0A2N1DXQ7</accession>
<gene>
    <name evidence="1" type="ORF">CIB54_23080</name>
</gene>
<organism evidence="1 2">
    <name type="scientific">Pseudomonas fluorescens</name>
    <dbReference type="NCBI Taxonomy" id="294"/>
    <lineage>
        <taxon>Bacteria</taxon>
        <taxon>Pseudomonadati</taxon>
        <taxon>Pseudomonadota</taxon>
        <taxon>Gammaproteobacteria</taxon>
        <taxon>Pseudomonadales</taxon>
        <taxon>Pseudomonadaceae</taxon>
        <taxon>Pseudomonas</taxon>
    </lineage>
</organism>
<sequence length="209" mass="23690">MSNTFVEILDNFYPDPLTIRNLALSLDYSPKLGANYPGGEAYSDTVDWAPVKQRVFSCVQSKNEEKPIPGKNFLQGKFRLANSADNETRPDGVHQDQQRYSAVIYLSRNQDLSGGIGLYKCKGSGELAMTTKWVQMISIRSNAVPGDEAFTAYLKSYMRDWDNWQQIGELPMQFNRAIILMSRCFHASTGLFGSSKIDGRLTQHFEYYI</sequence>
<dbReference type="EMBL" id="NVXX01000043">
    <property type="protein sequence ID" value="PKH15633.1"/>
    <property type="molecule type" value="Genomic_DNA"/>
</dbReference>
<dbReference type="AlphaFoldDB" id="A0A2N1DXQ7"/>